<dbReference type="InterPro" id="IPR029063">
    <property type="entry name" value="SAM-dependent_MTases_sf"/>
</dbReference>
<evidence type="ECO:0000256" key="5">
    <source>
        <dbReference type="ARBA" id="ARBA00022939"/>
    </source>
</evidence>
<dbReference type="Gene3D" id="3.40.50.150">
    <property type="entry name" value="Vaccinia Virus protein VP39"/>
    <property type="match status" value="1"/>
</dbReference>
<gene>
    <name evidence="7" type="ORF">EYC80_004634</name>
</gene>
<dbReference type="InterPro" id="IPR002935">
    <property type="entry name" value="SAM_O-MeTrfase"/>
</dbReference>
<evidence type="ECO:0000256" key="4">
    <source>
        <dbReference type="ARBA" id="ARBA00022691"/>
    </source>
</evidence>
<dbReference type="EMBL" id="VIGI01000002">
    <property type="protein sequence ID" value="KAB8303187.1"/>
    <property type="molecule type" value="Genomic_DNA"/>
</dbReference>
<dbReference type="GO" id="GO:0006584">
    <property type="term" value="P:catecholamine metabolic process"/>
    <property type="evidence" value="ECO:0007669"/>
    <property type="project" value="UniProtKB-KW"/>
</dbReference>
<protein>
    <recommendedName>
        <fullName evidence="1">catechol O-methyltransferase</fullName>
        <ecNumber evidence="1">2.1.1.6</ecNumber>
    </recommendedName>
</protein>
<dbReference type="Pfam" id="PF01596">
    <property type="entry name" value="Methyltransf_3"/>
    <property type="match status" value="1"/>
</dbReference>
<dbReference type="PROSITE" id="PS51682">
    <property type="entry name" value="SAM_OMT_I"/>
    <property type="match status" value="1"/>
</dbReference>
<dbReference type="OrthoDB" id="186626at2759"/>
<reference evidence="7 8" key="1">
    <citation type="submission" date="2019-06" db="EMBL/GenBank/DDBJ databases">
        <title>Genome Sequence of the Brown Rot Fungal Pathogen Monilinia laxa.</title>
        <authorList>
            <person name="De Miccolis Angelini R.M."/>
            <person name="Landi L."/>
            <person name="Abate D."/>
            <person name="Pollastro S."/>
            <person name="Romanazzi G."/>
            <person name="Faretra F."/>
        </authorList>
    </citation>
    <scope>NUCLEOTIDE SEQUENCE [LARGE SCALE GENOMIC DNA]</scope>
    <source>
        <strain evidence="7 8">Mlax316</strain>
    </source>
</reference>
<keyword evidence="2" id="KW-0489">Methyltransferase</keyword>
<evidence type="ECO:0000313" key="8">
    <source>
        <dbReference type="Proteomes" id="UP000326757"/>
    </source>
</evidence>
<dbReference type="AlphaFoldDB" id="A0A5N6KHL0"/>
<dbReference type="SUPFAM" id="SSF53335">
    <property type="entry name" value="S-adenosyl-L-methionine-dependent methyltransferases"/>
    <property type="match status" value="1"/>
</dbReference>
<keyword evidence="4" id="KW-0949">S-adenosyl-L-methionine</keyword>
<accession>A0A5N6KHL0</accession>
<dbReference type="Proteomes" id="UP000326757">
    <property type="component" value="Unassembled WGS sequence"/>
</dbReference>
<dbReference type="GO" id="GO:0008171">
    <property type="term" value="F:O-methyltransferase activity"/>
    <property type="evidence" value="ECO:0007669"/>
    <property type="project" value="InterPro"/>
</dbReference>
<comment type="caution">
    <text evidence="7">The sequence shown here is derived from an EMBL/GenBank/DDBJ whole genome shotgun (WGS) entry which is preliminary data.</text>
</comment>
<sequence length="279" mass="30509">MEEHAELVENWPTLGKAIESGVELLTNTTASPSHDGRETQLLAYILTRNPTNPTDILSTMDKFSLQENFLISVRPKKADIPRDLIAQEKPKVLVKLGGYLGYSSVLFADAMLEAHGGLIDDKGLKVYSLELDPVCAAIARQIAQLAGLEDIIEVIEGVASDSIRNLVEGGKITNIDFLFIDHVEDLYEGDFKAIEALGALKMGAVVVADNVVRPGAPKYREFIRGKKKCGWESSGVKALIWPGDLEVSLFHGVMAGRLVDSEMRLFELCLLEIGRTGSE</sequence>
<evidence type="ECO:0000256" key="3">
    <source>
        <dbReference type="ARBA" id="ARBA00022679"/>
    </source>
</evidence>
<proteinExistence type="inferred from homology"/>
<evidence type="ECO:0000256" key="2">
    <source>
        <dbReference type="ARBA" id="ARBA00022603"/>
    </source>
</evidence>
<keyword evidence="5" id="KW-0128">Catecholamine metabolism</keyword>
<organism evidence="7 8">
    <name type="scientific">Monilinia laxa</name>
    <name type="common">Brown rot fungus</name>
    <name type="synonym">Sclerotinia laxa</name>
    <dbReference type="NCBI Taxonomy" id="61186"/>
    <lineage>
        <taxon>Eukaryota</taxon>
        <taxon>Fungi</taxon>
        <taxon>Dikarya</taxon>
        <taxon>Ascomycota</taxon>
        <taxon>Pezizomycotina</taxon>
        <taxon>Leotiomycetes</taxon>
        <taxon>Helotiales</taxon>
        <taxon>Sclerotiniaceae</taxon>
        <taxon>Monilinia</taxon>
    </lineage>
</organism>
<dbReference type="EC" id="2.1.1.6" evidence="1"/>
<name>A0A5N6KHL0_MONLA</name>
<keyword evidence="3" id="KW-0808">Transferase</keyword>
<keyword evidence="8" id="KW-1185">Reference proteome</keyword>
<evidence type="ECO:0000256" key="6">
    <source>
        <dbReference type="ARBA" id="ARBA00023453"/>
    </source>
</evidence>
<dbReference type="PANTHER" id="PTHR43836:SF2">
    <property type="entry name" value="CATECHOL O-METHYLTRANSFERASE 1-RELATED"/>
    <property type="match status" value="1"/>
</dbReference>
<dbReference type="PANTHER" id="PTHR43836">
    <property type="entry name" value="CATECHOL O-METHYLTRANSFERASE 1-RELATED"/>
    <property type="match status" value="1"/>
</dbReference>
<dbReference type="GO" id="GO:0032259">
    <property type="term" value="P:methylation"/>
    <property type="evidence" value="ECO:0007669"/>
    <property type="project" value="UniProtKB-KW"/>
</dbReference>
<evidence type="ECO:0000313" key="7">
    <source>
        <dbReference type="EMBL" id="KAB8303187.1"/>
    </source>
</evidence>
<comment type="similarity">
    <text evidence="6">Belongs to the class I-like SAM-binding methyltransferase superfamily. Cation-dependent O-methyltransferase family.</text>
</comment>
<evidence type="ECO:0000256" key="1">
    <source>
        <dbReference type="ARBA" id="ARBA00012880"/>
    </source>
</evidence>